<evidence type="ECO:0000256" key="1">
    <source>
        <dbReference type="ARBA" id="ARBA00000073"/>
    </source>
</evidence>
<feature type="domain" description="RNA-binding S4" evidence="8">
    <location>
        <begin position="16"/>
        <end position="73"/>
    </location>
</feature>
<dbReference type="SUPFAM" id="SSF55120">
    <property type="entry name" value="Pseudouridine synthase"/>
    <property type="match status" value="1"/>
</dbReference>
<evidence type="ECO:0000313" key="10">
    <source>
        <dbReference type="Proteomes" id="UP000192569"/>
    </source>
</evidence>
<dbReference type="PROSITE" id="PS01129">
    <property type="entry name" value="PSI_RLU"/>
    <property type="match status" value="1"/>
</dbReference>
<protein>
    <recommendedName>
        <fullName evidence="7">Pseudouridine synthase</fullName>
        <ecNumber evidence="7">5.4.99.-</ecNumber>
    </recommendedName>
</protein>
<dbReference type="Gene3D" id="3.30.2350.10">
    <property type="entry name" value="Pseudouridine synthase"/>
    <property type="match status" value="1"/>
</dbReference>
<dbReference type="OrthoDB" id="9807829at2"/>
<dbReference type="SMART" id="SM00363">
    <property type="entry name" value="S4"/>
    <property type="match status" value="1"/>
</dbReference>
<dbReference type="GO" id="GO:0003723">
    <property type="term" value="F:RNA binding"/>
    <property type="evidence" value="ECO:0007669"/>
    <property type="project" value="UniProtKB-KW"/>
</dbReference>
<reference evidence="9 10" key="1">
    <citation type="submission" date="2017-04" db="EMBL/GenBank/DDBJ databases">
        <authorList>
            <person name="Afonso C.L."/>
            <person name="Miller P.J."/>
            <person name="Scott M.A."/>
            <person name="Spackman E."/>
            <person name="Goraichik I."/>
            <person name="Dimitrov K.M."/>
            <person name="Suarez D.L."/>
            <person name="Swayne D.E."/>
        </authorList>
    </citation>
    <scope>NUCLEOTIDE SEQUENCE [LARGE SCALE GENOMIC DNA]</scope>
    <source>
        <strain evidence="9 10">ToBE</strain>
    </source>
</reference>
<dbReference type="Pfam" id="PF00849">
    <property type="entry name" value="PseudoU_synth_2"/>
    <property type="match status" value="1"/>
</dbReference>
<comment type="similarity">
    <text evidence="2 7">Belongs to the pseudouridine synthase RluA family.</text>
</comment>
<sequence length="304" mass="33645">MTGRFSLEVGPEEAGKRLDVWLTEKLTGVSRTRIQHLLEEGLILVDGKIAKANHKVRPGQRIWGEIPPPRSLKAQPEPLPLDIVYEDEDLIVVNKPQGMVVHPAPGNESGTLVNALLYHCGDLSGIGGALRPGIVHRLDKDTSGLLVAAKNDFAHRSLAAQIKARQVKRVYLALVYGEIKEPAGKIEAPIGRHPVDRQRMAVTFKNSRPAITHYRVLKRFPGFTFLEVHLETGRTHQIRVHMAYLGHPVVGDVLYGPKKQAFEVPGQLLHAGKLGFYHPRTGDYLEFTAPLPPAFVRVLDLLSA</sequence>
<evidence type="ECO:0000256" key="2">
    <source>
        <dbReference type="ARBA" id="ARBA00010876"/>
    </source>
</evidence>
<comment type="function">
    <text evidence="7">Responsible for synthesis of pseudouridine from uracil.</text>
</comment>
<evidence type="ECO:0000256" key="5">
    <source>
        <dbReference type="PIRSR" id="PIRSR606225-1"/>
    </source>
</evidence>
<dbReference type="Pfam" id="PF01479">
    <property type="entry name" value="S4"/>
    <property type="match status" value="1"/>
</dbReference>
<name>A0A1W1VME9_9FIRM</name>
<dbReference type="PROSITE" id="PS50889">
    <property type="entry name" value="S4"/>
    <property type="match status" value="1"/>
</dbReference>
<evidence type="ECO:0000256" key="7">
    <source>
        <dbReference type="RuleBase" id="RU362028"/>
    </source>
</evidence>
<evidence type="ECO:0000259" key="8">
    <source>
        <dbReference type="SMART" id="SM00363"/>
    </source>
</evidence>
<evidence type="ECO:0000256" key="6">
    <source>
        <dbReference type="PROSITE-ProRule" id="PRU00182"/>
    </source>
</evidence>
<dbReference type="InterPro" id="IPR036986">
    <property type="entry name" value="S4_RNA-bd_sf"/>
</dbReference>
<comment type="catalytic activity">
    <reaction evidence="1 7">
        <text>a uridine in RNA = a pseudouridine in RNA</text>
        <dbReference type="Rhea" id="RHEA:48348"/>
        <dbReference type="Rhea" id="RHEA-COMP:12068"/>
        <dbReference type="Rhea" id="RHEA-COMP:12069"/>
        <dbReference type="ChEBI" id="CHEBI:65314"/>
        <dbReference type="ChEBI" id="CHEBI:65315"/>
    </reaction>
</comment>
<dbReference type="PANTHER" id="PTHR21600:SF44">
    <property type="entry name" value="RIBOSOMAL LARGE SUBUNIT PSEUDOURIDINE SYNTHASE D"/>
    <property type="match status" value="1"/>
</dbReference>
<dbReference type="EC" id="5.4.99.-" evidence="7"/>
<dbReference type="InterPro" id="IPR006224">
    <property type="entry name" value="PsdUridine_synth_RluA-like_CS"/>
</dbReference>
<keyword evidence="4 7" id="KW-0413">Isomerase</keyword>
<keyword evidence="3 6" id="KW-0694">RNA-binding</keyword>
<dbReference type="InterPro" id="IPR002942">
    <property type="entry name" value="S4_RNA-bd"/>
</dbReference>
<dbReference type="CDD" id="cd00165">
    <property type="entry name" value="S4"/>
    <property type="match status" value="1"/>
</dbReference>
<dbReference type="GO" id="GO:0120159">
    <property type="term" value="F:rRNA pseudouridine synthase activity"/>
    <property type="evidence" value="ECO:0007669"/>
    <property type="project" value="UniProtKB-ARBA"/>
</dbReference>
<accession>A0A1W1VME9</accession>
<gene>
    <name evidence="9" type="ORF">SAMN00808754_1039</name>
</gene>
<dbReference type="STRING" id="698762.SAMN00808754_1039"/>
<dbReference type="Gene3D" id="3.10.290.10">
    <property type="entry name" value="RNA-binding S4 domain"/>
    <property type="match status" value="1"/>
</dbReference>
<dbReference type="PANTHER" id="PTHR21600">
    <property type="entry name" value="MITOCHONDRIAL RNA PSEUDOURIDINE SYNTHASE"/>
    <property type="match status" value="1"/>
</dbReference>
<feature type="active site" evidence="5">
    <location>
        <position position="139"/>
    </location>
</feature>
<proteinExistence type="inferred from homology"/>
<dbReference type="NCBIfam" id="TIGR00005">
    <property type="entry name" value="rluA_subfam"/>
    <property type="match status" value="1"/>
</dbReference>
<dbReference type="GO" id="GO:0000455">
    <property type="term" value="P:enzyme-directed rRNA pseudouridine synthesis"/>
    <property type="evidence" value="ECO:0007669"/>
    <property type="project" value="TreeGrafter"/>
</dbReference>
<dbReference type="InterPro" id="IPR006225">
    <property type="entry name" value="PsdUridine_synth_RluC/D"/>
</dbReference>
<dbReference type="Proteomes" id="UP000192569">
    <property type="component" value="Chromosome I"/>
</dbReference>
<dbReference type="FunFam" id="3.30.2350.10:FF:000006">
    <property type="entry name" value="Pseudouridine synthase"/>
    <property type="match status" value="1"/>
</dbReference>
<evidence type="ECO:0000256" key="4">
    <source>
        <dbReference type="ARBA" id="ARBA00023235"/>
    </source>
</evidence>
<evidence type="ECO:0000256" key="3">
    <source>
        <dbReference type="ARBA" id="ARBA00022884"/>
    </source>
</evidence>
<dbReference type="InterPro" id="IPR006145">
    <property type="entry name" value="PsdUridine_synth_RsuA/RluA"/>
</dbReference>
<dbReference type="AlphaFoldDB" id="A0A1W1VME9"/>
<dbReference type="CDD" id="cd02869">
    <property type="entry name" value="PseudoU_synth_RluA_like"/>
    <property type="match status" value="1"/>
</dbReference>
<organism evidence="9 10">
    <name type="scientific">Thermanaeromonas toyohensis ToBE</name>
    <dbReference type="NCBI Taxonomy" id="698762"/>
    <lineage>
        <taxon>Bacteria</taxon>
        <taxon>Bacillati</taxon>
        <taxon>Bacillota</taxon>
        <taxon>Clostridia</taxon>
        <taxon>Neomoorellales</taxon>
        <taxon>Neomoorellaceae</taxon>
        <taxon>Thermanaeromonas</taxon>
    </lineage>
</organism>
<evidence type="ECO:0000313" key="9">
    <source>
        <dbReference type="EMBL" id="SMB94463.1"/>
    </source>
</evidence>
<keyword evidence="10" id="KW-1185">Reference proteome</keyword>
<dbReference type="RefSeq" id="WP_084664532.1">
    <property type="nucleotide sequence ID" value="NZ_LT838272.1"/>
</dbReference>
<dbReference type="InterPro" id="IPR020103">
    <property type="entry name" value="PsdUridine_synth_cat_dom_sf"/>
</dbReference>
<dbReference type="SUPFAM" id="SSF55174">
    <property type="entry name" value="Alpha-L RNA-binding motif"/>
    <property type="match status" value="1"/>
</dbReference>
<dbReference type="EMBL" id="LT838272">
    <property type="protein sequence ID" value="SMB94463.1"/>
    <property type="molecule type" value="Genomic_DNA"/>
</dbReference>
<dbReference type="InterPro" id="IPR050188">
    <property type="entry name" value="RluA_PseudoU_synthase"/>
</dbReference>